<feature type="region of interest" description="Disordered" evidence="1">
    <location>
        <begin position="103"/>
        <end position="142"/>
    </location>
</feature>
<evidence type="ECO:0000313" key="2">
    <source>
        <dbReference type="EMBL" id="EAU90952.1"/>
    </source>
</evidence>
<feature type="compositionally biased region" description="Polar residues" evidence="1">
    <location>
        <begin position="77"/>
        <end position="89"/>
    </location>
</feature>
<accession>A8N7T2</accession>
<dbReference type="Proteomes" id="UP000001861">
    <property type="component" value="Unassembled WGS sequence"/>
</dbReference>
<feature type="compositionally biased region" description="Polar residues" evidence="1">
    <location>
        <begin position="330"/>
        <end position="345"/>
    </location>
</feature>
<comment type="caution">
    <text evidence="2">The sequence shown here is derived from an EMBL/GenBank/DDBJ whole genome shotgun (WGS) entry which is preliminary data.</text>
</comment>
<feature type="compositionally biased region" description="Basic and acidic residues" evidence="1">
    <location>
        <begin position="372"/>
        <end position="385"/>
    </location>
</feature>
<dbReference type="OrthoDB" id="3266915at2759"/>
<dbReference type="EMBL" id="AACS02000003">
    <property type="protein sequence ID" value="EAU90952.1"/>
    <property type="molecule type" value="Genomic_DNA"/>
</dbReference>
<keyword evidence="3" id="KW-1185">Reference proteome</keyword>
<dbReference type="RefSeq" id="XP_001830888.1">
    <property type="nucleotide sequence ID" value="XM_001830836.1"/>
</dbReference>
<dbReference type="VEuPathDB" id="FungiDB:CC1G_02339"/>
<feature type="region of interest" description="Disordered" evidence="1">
    <location>
        <begin position="55"/>
        <end position="90"/>
    </location>
</feature>
<feature type="region of interest" description="Disordered" evidence="1">
    <location>
        <begin position="245"/>
        <end position="402"/>
    </location>
</feature>
<feature type="compositionally biased region" description="Polar residues" evidence="1">
    <location>
        <begin position="263"/>
        <end position="283"/>
    </location>
</feature>
<reference evidence="2 3" key="1">
    <citation type="journal article" date="2010" name="Proc. Natl. Acad. Sci. U.S.A.">
        <title>Insights into evolution of multicellular fungi from the assembled chromosomes of the mushroom Coprinopsis cinerea (Coprinus cinereus).</title>
        <authorList>
            <person name="Stajich J.E."/>
            <person name="Wilke S.K."/>
            <person name="Ahren D."/>
            <person name="Au C.H."/>
            <person name="Birren B.W."/>
            <person name="Borodovsky M."/>
            <person name="Burns C."/>
            <person name="Canback B."/>
            <person name="Casselton L.A."/>
            <person name="Cheng C.K."/>
            <person name="Deng J."/>
            <person name="Dietrich F.S."/>
            <person name="Fargo D.C."/>
            <person name="Farman M.L."/>
            <person name="Gathman A.C."/>
            <person name="Goldberg J."/>
            <person name="Guigo R."/>
            <person name="Hoegger P.J."/>
            <person name="Hooker J.B."/>
            <person name="Huggins A."/>
            <person name="James T.Y."/>
            <person name="Kamada T."/>
            <person name="Kilaru S."/>
            <person name="Kodira C."/>
            <person name="Kues U."/>
            <person name="Kupfer D."/>
            <person name="Kwan H.S."/>
            <person name="Lomsadze A."/>
            <person name="Li W."/>
            <person name="Lilly W.W."/>
            <person name="Ma L.J."/>
            <person name="Mackey A.J."/>
            <person name="Manning G."/>
            <person name="Martin F."/>
            <person name="Muraguchi H."/>
            <person name="Natvig D.O."/>
            <person name="Palmerini H."/>
            <person name="Ramesh M.A."/>
            <person name="Rehmeyer C.J."/>
            <person name="Roe B.A."/>
            <person name="Shenoy N."/>
            <person name="Stanke M."/>
            <person name="Ter-Hovhannisyan V."/>
            <person name="Tunlid A."/>
            <person name="Velagapudi R."/>
            <person name="Vision T.J."/>
            <person name="Zeng Q."/>
            <person name="Zolan M.E."/>
            <person name="Pukkila P.J."/>
        </authorList>
    </citation>
    <scope>NUCLEOTIDE SEQUENCE [LARGE SCALE GENOMIC DNA]</scope>
    <source>
        <strain evidence="3">Okayama-7 / 130 / ATCC MYA-4618 / FGSC 9003</strain>
    </source>
</reference>
<dbReference type="OMA" id="NDEIEYM"/>
<feature type="region of interest" description="Disordered" evidence="1">
    <location>
        <begin position="1"/>
        <end position="42"/>
    </location>
</feature>
<evidence type="ECO:0000313" key="3">
    <source>
        <dbReference type="Proteomes" id="UP000001861"/>
    </source>
</evidence>
<evidence type="ECO:0000256" key="1">
    <source>
        <dbReference type="SAM" id="MobiDB-lite"/>
    </source>
</evidence>
<dbReference type="GeneID" id="6007340"/>
<gene>
    <name evidence="2" type="ORF">CC1G_02339</name>
</gene>
<protein>
    <recommendedName>
        <fullName evidence="4">Securin</fullName>
    </recommendedName>
</protein>
<feature type="compositionally biased region" description="Low complexity" evidence="1">
    <location>
        <begin position="311"/>
        <end position="324"/>
    </location>
</feature>
<name>A8N7T2_COPC7</name>
<feature type="compositionally biased region" description="Polar residues" evidence="1">
    <location>
        <begin position="103"/>
        <end position="121"/>
    </location>
</feature>
<dbReference type="KEGG" id="cci:CC1G_02339"/>
<dbReference type="eggNOG" id="ENOG502SQAY">
    <property type="taxonomic scope" value="Eukaryota"/>
</dbReference>
<dbReference type="InParanoid" id="A8N7T2"/>
<proteinExistence type="predicted"/>
<evidence type="ECO:0008006" key="4">
    <source>
        <dbReference type="Google" id="ProtNLM"/>
    </source>
</evidence>
<dbReference type="AlphaFoldDB" id="A8N7T2"/>
<sequence length="402" mass="43652">MLSSRAHQLALDAPYYPTKTPSRGLKRAENAGARTVGPKGKNVMRTPFAAAIAQGKNGFATTGKPRPFLDKTPFPNRVQQQANQGSSSKDGFVKLPKLVLVETTTQQDTATPELQRPSSTRKNARLPRSASKNFETPANKGNHWDVGDDLCLESPQAEVQETILEEDDFDEIEYMAPNTLDLPYQPPFDFDLPDYKSLAQDFRKVVFSIPFDDREVQLPDIDSTQPISESWSLMALKELDDDDPFRQLQPKATAPKAAEPTKRSASSQVRRPTPTASTGTTANPKPRAPIARPATAMAVKPKPTNAGATIARPASASARPRAASYGKPPQAQQPARSFSTSNAKGTTGAPKIGAAQRPASRPGLSRSNTLTAKKEPSRPAAKQDEMIFTSQPESVDDFLFDV</sequence>
<organism evidence="2 3">
    <name type="scientific">Coprinopsis cinerea (strain Okayama-7 / 130 / ATCC MYA-4618 / FGSC 9003)</name>
    <name type="common">Inky cap fungus</name>
    <name type="synonym">Hormographiella aspergillata</name>
    <dbReference type="NCBI Taxonomy" id="240176"/>
    <lineage>
        <taxon>Eukaryota</taxon>
        <taxon>Fungi</taxon>
        <taxon>Dikarya</taxon>
        <taxon>Basidiomycota</taxon>
        <taxon>Agaricomycotina</taxon>
        <taxon>Agaricomycetes</taxon>
        <taxon>Agaricomycetidae</taxon>
        <taxon>Agaricales</taxon>
        <taxon>Agaricineae</taxon>
        <taxon>Psathyrellaceae</taxon>
        <taxon>Coprinopsis</taxon>
    </lineage>
</organism>